<feature type="transmembrane region" description="Helical" evidence="7">
    <location>
        <begin position="221"/>
        <end position="242"/>
    </location>
</feature>
<evidence type="ECO:0000256" key="1">
    <source>
        <dbReference type="ARBA" id="ARBA00004141"/>
    </source>
</evidence>
<evidence type="ECO:0000256" key="7">
    <source>
        <dbReference type="SAM" id="Phobius"/>
    </source>
</evidence>
<evidence type="ECO:0000256" key="5">
    <source>
        <dbReference type="ARBA" id="ARBA00023136"/>
    </source>
</evidence>
<name>A0A194V842_CYTMA</name>
<dbReference type="EMBL" id="KN714742">
    <property type="protein sequence ID" value="KUI60054.1"/>
    <property type="molecule type" value="Genomic_DNA"/>
</dbReference>
<feature type="compositionally biased region" description="Polar residues" evidence="6">
    <location>
        <begin position="14"/>
        <end position="36"/>
    </location>
</feature>
<feature type="transmembrane region" description="Helical" evidence="7">
    <location>
        <begin position="262"/>
        <end position="281"/>
    </location>
</feature>
<feature type="transmembrane region" description="Helical" evidence="7">
    <location>
        <begin position="334"/>
        <end position="355"/>
    </location>
</feature>
<feature type="transmembrane region" description="Helical" evidence="7">
    <location>
        <begin position="190"/>
        <end position="209"/>
    </location>
</feature>
<feature type="transmembrane region" description="Helical" evidence="7">
    <location>
        <begin position="61"/>
        <end position="81"/>
    </location>
</feature>
<dbReference type="SUPFAM" id="SSF103473">
    <property type="entry name" value="MFS general substrate transporter"/>
    <property type="match status" value="2"/>
</dbReference>
<dbReference type="GO" id="GO:0005886">
    <property type="term" value="C:plasma membrane"/>
    <property type="evidence" value="ECO:0007669"/>
    <property type="project" value="TreeGrafter"/>
</dbReference>
<evidence type="ECO:0000256" key="3">
    <source>
        <dbReference type="ARBA" id="ARBA00022692"/>
    </source>
</evidence>
<feature type="transmembrane region" description="Helical" evidence="7">
    <location>
        <begin position="531"/>
        <end position="550"/>
    </location>
</feature>
<feature type="transmembrane region" description="Helical" evidence="7">
    <location>
        <begin position="293"/>
        <end position="314"/>
    </location>
</feature>
<evidence type="ECO:0000313" key="10">
    <source>
        <dbReference type="Proteomes" id="UP000078576"/>
    </source>
</evidence>
<dbReference type="InterPro" id="IPR036259">
    <property type="entry name" value="MFS_trans_sf"/>
</dbReference>
<dbReference type="PANTHER" id="PTHR23501">
    <property type="entry name" value="MAJOR FACILITATOR SUPERFAMILY"/>
    <property type="match status" value="1"/>
</dbReference>
<dbReference type="FunFam" id="1.20.1720.10:FF:000012">
    <property type="entry name" value="MFS toxin efflux pump (AflT)"/>
    <property type="match status" value="1"/>
</dbReference>
<dbReference type="AlphaFoldDB" id="A0A194V842"/>
<feature type="transmembrane region" description="Helical" evidence="7">
    <location>
        <begin position="367"/>
        <end position="388"/>
    </location>
</feature>
<feature type="transmembrane region" description="Helical" evidence="7">
    <location>
        <begin position="132"/>
        <end position="151"/>
    </location>
</feature>
<sequence>MQLFKRAKKPDQAVNPSQDVSITSAPHPDSNPTTTVAEVETEKSHPIGLARTRTEDIVYPSGLKLTLLMASVFMAMFLVALDRLIVSTAIPQITDDFHSVTDIGWYGSAYLLTNCAFQLSFGKLYTFYSVKWVLLTTILFFEVGSALCGAAPSSVAFIVGRAIAGLGSAGIMSGTITVIVYAVPLHRRPLFQGLFGAVFGLASVIGPLLGGAFTSNVSWRWCFYINLPFGGIAMAFIFFLLQVPDREMTHLPNRQKLSQLDFVGLIMLLPGTICLLLALQWGGLTYAWGNGRIIALLTLGAILLIGFVLVQIFMPDTATVPPRIFVRRSIMAGLWSTFCIGASMMILIYYLPVWFQAIKGVSAVNSGVRLLPMVLPMVVSSITSGVLISKIGYYTPFMLFGVVLLSVGAGLLTTLQVDTGEGKWIGYQVIFGFGMGMTFQAPNLAAQTVLPTHDVPIGTSLMLFSQLLSGAIFISIGQNVLDNELLRNLAGIAGFDASTILNSGATTITALPEPLKSLVLVAYNAALRKTFQVGLVMTCLTIFGAATLEWRSVKSKKPVKSREEQGVQEAEEGVVGATDTGAAEKGEAVDGVDGVEGLEEKEKARSVDSEGNGAGNGAAVESGHGTETSGSVPVERKD</sequence>
<feature type="transmembrane region" description="Helical" evidence="7">
    <location>
        <begin position="489"/>
        <end position="511"/>
    </location>
</feature>
<dbReference type="Pfam" id="PF07690">
    <property type="entry name" value="MFS_1"/>
    <property type="match status" value="1"/>
</dbReference>
<accession>A0A194V842</accession>
<keyword evidence="3 7" id="KW-0812">Transmembrane</keyword>
<evidence type="ECO:0000256" key="6">
    <source>
        <dbReference type="SAM" id="MobiDB-lite"/>
    </source>
</evidence>
<feature type="compositionally biased region" description="Basic and acidic residues" evidence="6">
    <location>
        <begin position="598"/>
        <end position="608"/>
    </location>
</feature>
<feature type="region of interest" description="Disordered" evidence="6">
    <location>
        <begin position="554"/>
        <end position="638"/>
    </location>
</feature>
<evidence type="ECO:0000256" key="4">
    <source>
        <dbReference type="ARBA" id="ARBA00022989"/>
    </source>
</evidence>
<protein>
    <submittedName>
        <fullName evidence="9">HC-toxin efflux carrier TOXA</fullName>
    </submittedName>
</protein>
<dbReference type="InterPro" id="IPR020846">
    <property type="entry name" value="MFS_dom"/>
</dbReference>
<evidence type="ECO:0000259" key="8">
    <source>
        <dbReference type="PROSITE" id="PS50850"/>
    </source>
</evidence>
<keyword evidence="2" id="KW-0813">Transport</keyword>
<dbReference type="CDD" id="cd17502">
    <property type="entry name" value="MFS_Azr1_MDR_like"/>
    <property type="match status" value="1"/>
</dbReference>
<feature type="transmembrane region" description="Helical" evidence="7">
    <location>
        <begin position="163"/>
        <end position="184"/>
    </location>
</feature>
<dbReference type="InterPro" id="IPR011701">
    <property type="entry name" value="MFS"/>
</dbReference>
<feature type="domain" description="Major facilitator superfamily (MFS) profile" evidence="8">
    <location>
        <begin position="68"/>
        <end position="528"/>
    </location>
</feature>
<feature type="transmembrane region" description="Helical" evidence="7">
    <location>
        <begin position="394"/>
        <end position="412"/>
    </location>
</feature>
<dbReference type="GO" id="GO:0022857">
    <property type="term" value="F:transmembrane transporter activity"/>
    <property type="evidence" value="ECO:0007669"/>
    <property type="project" value="InterPro"/>
</dbReference>
<evidence type="ECO:0000313" key="9">
    <source>
        <dbReference type="EMBL" id="KUI60054.1"/>
    </source>
</evidence>
<dbReference type="FunFam" id="1.20.1250.20:FF:000196">
    <property type="entry name" value="MFS toxin efflux pump (AflT)"/>
    <property type="match status" value="1"/>
</dbReference>
<feature type="transmembrane region" description="Helical" evidence="7">
    <location>
        <begin position="457"/>
        <end position="477"/>
    </location>
</feature>
<dbReference type="PANTHER" id="PTHR23501:SF153">
    <property type="entry name" value="AFLATOXIN EFFLUX PUMP, PUTATIVE-RELATED"/>
    <property type="match status" value="1"/>
</dbReference>
<feature type="region of interest" description="Disordered" evidence="6">
    <location>
        <begin position="1"/>
        <end position="41"/>
    </location>
</feature>
<keyword evidence="10" id="KW-1185">Reference proteome</keyword>
<feature type="transmembrane region" description="Helical" evidence="7">
    <location>
        <begin position="424"/>
        <end position="445"/>
    </location>
</feature>
<evidence type="ECO:0000256" key="2">
    <source>
        <dbReference type="ARBA" id="ARBA00022448"/>
    </source>
</evidence>
<dbReference type="Gene3D" id="1.20.1250.20">
    <property type="entry name" value="MFS general substrate transporter like domains"/>
    <property type="match status" value="2"/>
</dbReference>
<dbReference type="Proteomes" id="UP000078576">
    <property type="component" value="Unassembled WGS sequence"/>
</dbReference>
<proteinExistence type="predicted"/>
<gene>
    <name evidence="9" type="ORF">VP1G_07277</name>
</gene>
<keyword evidence="5 7" id="KW-0472">Membrane</keyword>
<dbReference type="OrthoDB" id="10021397at2759"/>
<comment type="subcellular location">
    <subcellularLocation>
        <location evidence="1">Membrane</location>
        <topology evidence="1">Multi-pass membrane protein</topology>
    </subcellularLocation>
</comment>
<keyword evidence="4 7" id="KW-1133">Transmembrane helix</keyword>
<organism evidence="9 10">
    <name type="scientific">Cytospora mali</name>
    <name type="common">Apple Valsa canker fungus</name>
    <name type="synonym">Valsa mali</name>
    <dbReference type="NCBI Taxonomy" id="578113"/>
    <lineage>
        <taxon>Eukaryota</taxon>
        <taxon>Fungi</taxon>
        <taxon>Dikarya</taxon>
        <taxon>Ascomycota</taxon>
        <taxon>Pezizomycotina</taxon>
        <taxon>Sordariomycetes</taxon>
        <taxon>Sordariomycetidae</taxon>
        <taxon>Diaporthales</taxon>
        <taxon>Cytosporaceae</taxon>
        <taxon>Cytospora</taxon>
    </lineage>
</organism>
<reference evidence="10" key="1">
    <citation type="submission" date="2014-12" db="EMBL/GenBank/DDBJ databases">
        <title>Genome Sequence of Valsa Canker Pathogens Uncovers a Specific Adaption of Colonization on Woody Bark.</title>
        <authorList>
            <person name="Yin Z."/>
            <person name="Liu H."/>
            <person name="Gao X."/>
            <person name="Li Z."/>
            <person name="Song N."/>
            <person name="Ke X."/>
            <person name="Dai Q."/>
            <person name="Wu Y."/>
            <person name="Sun Y."/>
            <person name="Xu J.-R."/>
            <person name="Kang Z.K."/>
            <person name="Wang L."/>
            <person name="Huang L."/>
        </authorList>
    </citation>
    <scope>NUCLEOTIDE SEQUENCE [LARGE SCALE GENOMIC DNA]</scope>
    <source>
        <strain evidence="10">SXYL134</strain>
    </source>
</reference>
<dbReference type="PROSITE" id="PS50850">
    <property type="entry name" value="MFS"/>
    <property type="match status" value="1"/>
</dbReference>